<evidence type="ECO:0008006" key="3">
    <source>
        <dbReference type="Google" id="ProtNLM"/>
    </source>
</evidence>
<evidence type="ECO:0000313" key="1">
    <source>
        <dbReference type="EMBL" id="RFS85964.1"/>
    </source>
</evidence>
<keyword evidence="2" id="KW-1185">Reference proteome</keyword>
<dbReference type="AlphaFoldDB" id="A0A372GKR8"/>
<accession>A0A372GKR8</accession>
<protein>
    <recommendedName>
        <fullName evidence="3">SAF domain-containing protein</fullName>
    </recommendedName>
</protein>
<evidence type="ECO:0000313" key="2">
    <source>
        <dbReference type="Proteomes" id="UP000262882"/>
    </source>
</evidence>
<proteinExistence type="predicted"/>
<comment type="caution">
    <text evidence="1">The sequence shown here is derived from an EMBL/GenBank/DDBJ whole genome shotgun (WGS) entry which is preliminary data.</text>
</comment>
<dbReference type="EMBL" id="QVNQ01000002">
    <property type="protein sequence ID" value="RFS85964.1"/>
    <property type="molecule type" value="Genomic_DNA"/>
</dbReference>
<dbReference type="RefSeq" id="WP_117398079.1">
    <property type="nucleotide sequence ID" value="NZ_QVNQ01000002.1"/>
</dbReference>
<dbReference type="OrthoDB" id="3469236at2"/>
<name>A0A372GKR8_9ACTN</name>
<gene>
    <name evidence="1" type="ORF">D0T12_04815</name>
</gene>
<dbReference type="Proteomes" id="UP000262882">
    <property type="component" value="Unassembled WGS sequence"/>
</dbReference>
<sequence>MLVAFAGLANVSMLRSSDQRVSVVRVARDVPVGHQIVPADIDTTWVTVESAVATVPGPRLATVTGMWAAVGLRKGTLLAASQLTARAIPGDGQALVAVPLKPGAVPPGLAPGWHVRVVFTAGGQGQVAGTAPAPTTASHDVPATIDQVGEAGADGLVTVSLLVPEADGSSVARQAAAEQVVLVVTDRRG</sequence>
<reference evidence="1 2" key="1">
    <citation type="submission" date="2018-08" db="EMBL/GenBank/DDBJ databases">
        <title>Actinomadura spongicola sp. nov., isolated from marine sponge Leucetta chagosensis.</title>
        <authorList>
            <person name="Li L."/>
            <person name="Lin H.W."/>
        </authorList>
    </citation>
    <scope>NUCLEOTIDE SEQUENCE [LARGE SCALE GENOMIC DNA]</scope>
    <source>
        <strain evidence="1 2">LHW52907</strain>
    </source>
</reference>
<organism evidence="1 2">
    <name type="scientific">Actinomadura spongiicola</name>
    <dbReference type="NCBI Taxonomy" id="2303421"/>
    <lineage>
        <taxon>Bacteria</taxon>
        <taxon>Bacillati</taxon>
        <taxon>Actinomycetota</taxon>
        <taxon>Actinomycetes</taxon>
        <taxon>Streptosporangiales</taxon>
        <taxon>Thermomonosporaceae</taxon>
        <taxon>Actinomadura</taxon>
    </lineage>
</organism>